<reference evidence="3 4" key="1">
    <citation type="submission" date="2016-10" db="EMBL/GenBank/DDBJ databases">
        <authorList>
            <person name="Varghese N."/>
            <person name="Submissions S."/>
        </authorList>
    </citation>
    <scope>NUCLEOTIDE SEQUENCE [LARGE SCALE GENOMIC DNA]</scope>
    <source>
        <strain evidence="3 4">CECT 8317</strain>
    </source>
</reference>
<dbReference type="InterPro" id="IPR023214">
    <property type="entry name" value="HAD_sf"/>
</dbReference>
<dbReference type="GO" id="GO:0008967">
    <property type="term" value="F:phosphoglycolate phosphatase activity"/>
    <property type="evidence" value="ECO:0007669"/>
    <property type="project" value="TreeGrafter"/>
</dbReference>
<evidence type="ECO:0000313" key="4">
    <source>
        <dbReference type="Proteomes" id="UP000243518"/>
    </source>
</evidence>
<dbReference type="PANTHER" id="PTHR43434:SF24">
    <property type="entry name" value="HYDROLASE-RELATED"/>
    <property type="match status" value="1"/>
</dbReference>
<sequence>MSAIDTLIFDWDGTLADSVGHIVSVMQRAAAVVGLDVPASDAVRGIIGLSLSEAAARLFPQQPHLHVVVVEAYRDIYLSDDQASVSLFPGVREALDTWREQGFRLAVATGKGRKGLARILEQHDMLDYFDATRCADEALSKPDPAMLHQLVDMLETSAARSLMVGDSSFDIEMAHNAGMRSVAVSYGAQSRAQLLACAPLHCIDAFAELPLWLRAQRADWAGNLTERL</sequence>
<dbReference type="SFLD" id="SFLDS00003">
    <property type="entry name" value="Haloacid_Dehalogenase"/>
    <property type="match status" value="1"/>
</dbReference>
<proteinExistence type="predicted"/>
<evidence type="ECO:0000256" key="2">
    <source>
        <dbReference type="ARBA" id="ARBA00022723"/>
    </source>
</evidence>
<keyword evidence="2" id="KW-0479">Metal-binding</keyword>
<dbReference type="SFLD" id="SFLDG01135">
    <property type="entry name" value="C1.5.6:_HAD__Beta-PGM__Phospha"/>
    <property type="match status" value="1"/>
</dbReference>
<dbReference type="GO" id="GO:0005829">
    <property type="term" value="C:cytosol"/>
    <property type="evidence" value="ECO:0007669"/>
    <property type="project" value="TreeGrafter"/>
</dbReference>
<dbReference type="Gene3D" id="3.40.50.1000">
    <property type="entry name" value="HAD superfamily/HAD-like"/>
    <property type="match status" value="1"/>
</dbReference>
<dbReference type="NCBIfam" id="TIGR01549">
    <property type="entry name" value="HAD-SF-IA-v1"/>
    <property type="match status" value="1"/>
</dbReference>
<dbReference type="InterPro" id="IPR050155">
    <property type="entry name" value="HAD-like_hydrolase_sf"/>
</dbReference>
<keyword evidence="4" id="KW-1185">Reference proteome</keyword>
<comment type="cofactor">
    <cofactor evidence="1">
        <name>Mg(2+)</name>
        <dbReference type="ChEBI" id="CHEBI:18420"/>
    </cofactor>
</comment>
<dbReference type="GO" id="GO:0046872">
    <property type="term" value="F:metal ion binding"/>
    <property type="evidence" value="ECO:0007669"/>
    <property type="project" value="UniProtKB-KW"/>
</dbReference>
<dbReference type="InterPro" id="IPR023198">
    <property type="entry name" value="PGP-like_dom2"/>
</dbReference>
<organism evidence="3 4">
    <name type="scientific">Halopseudomonas aestusnigri</name>
    <dbReference type="NCBI Taxonomy" id="857252"/>
    <lineage>
        <taxon>Bacteria</taxon>
        <taxon>Pseudomonadati</taxon>
        <taxon>Pseudomonadota</taxon>
        <taxon>Gammaproteobacteria</taxon>
        <taxon>Pseudomonadales</taxon>
        <taxon>Pseudomonadaceae</taxon>
        <taxon>Halopseudomonas</taxon>
    </lineage>
</organism>
<dbReference type="AlphaFoldDB" id="A0AAQ1G6E7"/>
<dbReference type="PANTHER" id="PTHR43434">
    <property type="entry name" value="PHOSPHOGLYCOLATE PHOSPHATASE"/>
    <property type="match status" value="1"/>
</dbReference>
<dbReference type="Pfam" id="PF13419">
    <property type="entry name" value="HAD_2"/>
    <property type="match status" value="1"/>
</dbReference>
<dbReference type="Gene3D" id="1.10.150.240">
    <property type="entry name" value="Putative phosphatase, domain 2"/>
    <property type="match status" value="1"/>
</dbReference>
<dbReference type="NCBIfam" id="TIGR01509">
    <property type="entry name" value="HAD-SF-IA-v3"/>
    <property type="match status" value="1"/>
</dbReference>
<accession>A0AAQ1G6E7</accession>
<evidence type="ECO:0000313" key="3">
    <source>
        <dbReference type="EMBL" id="SEG13399.1"/>
    </source>
</evidence>
<dbReference type="EMBL" id="FNVE01000003">
    <property type="protein sequence ID" value="SEG13399.1"/>
    <property type="molecule type" value="Genomic_DNA"/>
</dbReference>
<dbReference type="RefSeq" id="WP_088275395.1">
    <property type="nucleotide sequence ID" value="NZ_FNVE01000003.1"/>
</dbReference>
<dbReference type="InterPro" id="IPR036412">
    <property type="entry name" value="HAD-like_sf"/>
</dbReference>
<dbReference type="Proteomes" id="UP000243518">
    <property type="component" value="Unassembled WGS sequence"/>
</dbReference>
<protein>
    <submittedName>
        <fullName evidence="3">Phosphoglycolate phosphatase</fullName>
    </submittedName>
</protein>
<dbReference type="SUPFAM" id="SSF56784">
    <property type="entry name" value="HAD-like"/>
    <property type="match status" value="1"/>
</dbReference>
<dbReference type="GO" id="GO:0006281">
    <property type="term" value="P:DNA repair"/>
    <property type="evidence" value="ECO:0007669"/>
    <property type="project" value="TreeGrafter"/>
</dbReference>
<name>A0AAQ1G6E7_9GAMM</name>
<dbReference type="InterPro" id="IPR006439">
    <property type="entry name" value="HAD-SF_hydro_IA"/>
</dbReference>
<dbReference type="SFLD" id="SFLDG01129">
    <property type="entry name" value="C1.5:_HAD__Beta-PGM__Phosphata"/>
    <property type="match status" value="1"/>
</dbReference>
<comment type="caution">
    <text evidence="3">The sequence shown here is derived from an EMBL/GenBank/DDBJ whole genome shotgun (WGS) entry which is preliminary data.</text>
</comment>
<dbReference type="InterPro" id="IPR006549">
    <property type="entry name" value="HAD-SF_hydro_IIIA"/>
</dbReference>
<dbReference type="NCBIfam" id="TIGR01662">
    <property type="entry name" value="HAD-SF-IIIA"/>
    <property type="match status" value="1"/>
</dbReference>
<dbReference type="InterPro" id="IPR041492">
    <property type="entry name" value="HAD_2"/>
</dbReference>
<evidence type="ECO:0000256" key="1">
    <source>
        <dbReference type="ARBA" id="ARBA00001946"/>
    </source>
</evidence>
<gene>
    <name evidence="3" type="ORF">SAMN05216586_103308</name>
</gene>